<dbReference type="GO" id="GO:0051539">
    <property type="term" value="F:4 iron, 4 sulfur cluster binding"/>
    <property type="evidence" value="ECO:0007669"/>
    <property type="project" value="UniProtKB-KW"/>
</dbReference>
<accession>A0A1F6WPB8</accession>
<dbReference type="SUPFAM" id="SSF48150">
    <property type="entry name" value="DNA-glycosylase"/>
    <property type="match status" value="1"/>
</dbReference>
<evidence type="ECO:0000256" key="8">
    <source>
        <dbReference type="ARBA" id="ARBA00023204"/>
    </source>
</evidence>
<dbReference type="EC" id="4.2.99.18" evidence="10"/>
<comment type="catalytic activity">
    <reaction evidence="10">
        <text>2'-deoxyribonucleotide-(2'-deoxyribose 5'-phosphate)-2'-deoxyribonucleotide-DNA = a 3'-end 2'-deoxyribonucleotide-(2,3-dehydro-2,3-deoxyribose 5'-phosphate)-DNA + a 5'-end 5'-phospho-2'-deoxyribonucleoside-DNA + H(+)</text>
        <dbReference type="Rhea" id="RHEA:66592"/>
        <dbReference type="Rhea" id="RHEA-COMP:13180"/>
        <dbReference type="Rhea" id="RHEA-COMP:16897"/>
        <dbReference type="Rhea" id="RHEA-COMP:17067"/>
        <dbReference type="ChEBI" id="CHEBI:15378"/>
        <dbReference type="ChEBI" id="CHEBI:136412"/>
        <dbReference type="ChEBI" id="CHEBI:157695"/>
        <dbReference type="ChEBI" id="CHEBI:167181"/>
        <dbReference type="EC" id="4.2.99.18"/>
    </reaction>
</comment>
<dbReference type="GO" id="GO:0006285">
    <property type="term" value="P:base-excision repair, AP site formation"/>
    <property type="evidence" value="ECO:0007669"/>
    <property type="project" value="TreeGrafter"/>
</dbReference>
<dbReference type="HAMAP" id="MF_00942">
    <property type="entry name" value="Nth"/>
    <property type="match status" value="1"/>
</dbReference>
<gene>
    <name evidence="10" type="primary">nth</name>
    <name evidence="12" type="ORF">A2997_02025</name>
</gene>
<keyword evidence="12" id="KW-0255">Endonuclease</keyword>
<comment type="cofactor">
    <cofactor evidence="10">
        <name>[4Fe-4S] cluster</name>
        <dbReference type="ChEBI" id="CHEBI:49883"/>
    </cofactor>
    <text evidence="10">Binds 1 [4Fe-4S] cluster.</text>
</comment>
<dbReference type="NCBIfam" id="TIGR01083">
    <property type="entry name" value="nth"/>
    <property type="match status" value="1"/>
</dbReference>
<keyword evidence="2" id="KW-0004">4Fe-4S</keyword>
<dbReference type="Pfam" id="PF00633">
    <property type="entry name" value="HHH"/>
    <property type="match status" value="1"/>
</dbReference>
<organism evidence="12 13">
    <name type="scientific">Candidatus Nomurabacteria bacterium RIFCSPLOWO2_01_FULL_36_10b</name>
    <dbReference type="NCBI Taxonomy" id="1801766"/>
    <lineage>
        <taxon>Bacteria</taxon>
        <taxon>Candidatus Nomuraibacteriota</taxon>
    </lineage>
</organism>
<keyword evidence="3" id="KW-0479">Metal-binding</keyword>
<dbReference type="PANTHER" id="PTHR10359:SF18">
    <property type="entry name" value="ENDONUCLEASE III"/>
    <property type="match status" value="1"/>
</dbReference>
<dbReference type="Gene3D" id="1.10.340.30">
    <property type="entry name" value="Hypothetical protein, domain 2"/>
    <property type="match status" value="1"/>
</dbReference>
<keyword evidence="9 10" id="KW-0326">Glycosidase</keyword>
<keyword evidence="10" id="KW-0238">DNA-binding</keyword>
<dbReference type="PANTHER" id="PTHR10359">
    <property type="entry name" value="A/G-SPECIFIC ADENINE GLYCOSYLASE/ENDONUCLEASE III"/>
    <property type="match status" value="1"/>
</dbReference>
<evidence type="ECO:0000256" key="10">
    <source>
        <dbReference type="HAMAP-Rule" id="MF_00942"/>
    </source>
</evidence>
<keyword evidence="7" id="KW-0411">Iron-sulfur</keyword>
<dbReference type="InterPro" id="IPR000445">
    <property type="entry name" value="HhH_motif"/>
</dbReference>
<dbReference type="AlphaFoldDB" id="A0A1F6WPB8"/>
<evidence type="ECO:0000256" key="9">
    <source>
        <dbReference type="ARBA" id="ARBA00023295"/>
    </source>
</evidence>
<evidence type="ECO:0000256" key="5">
    <source>
        <dbReference type="ARBA" id="ARBA00022801"/>
    </source>
</evidence>
<proteinExistence type="inferred from homology"/>
<dbReference type="InterPro" id="IPR003265">
    <property type="entry name" value="HhH-GPD_domain"/>
</dbReference>
<dbReference type="PIRSF" id="PIRSF001435">
    <property type="entry name" value="Nth"/>
    <property type="match status" value="1"/>
</dbReference>
<keyword evidence="4 10" id="KW-0227">DNA damage</keyword>
<evidence type="ECO:0000256" key="2">
    <source>
        <dbReference type="ARBA" id="ARBA00022485"/>
    </source>
</evidence>
<dbReference type="SMART" id="SM00478">
    <property type="entry name" value="ENDO3c"/>
    <property type="match status" value="1"/>
</dbReference>
<dbReference type="Proteomes" id="UP000179448">
    <property type="component" value="Unassembled WGS sequence"/>
</dbReference>
<comment type="caution">
    <text evidence="10">Lacks conserved residue(s) required for the propagation of feature annotation.</text>
</comment>
<dbReference type="CDD" id="cd00056">
    <property type="entry name" value="ENDO3c"/>
    <property type="match status" value="1"/>
</dbReference>
<protein>
    <recommendedName>
        <fullName evidence="10">Endonuclease III</fullName>
        <ecNumber evidence="10">4.2.99.18</ecNumber>
    </recommendedName>
    <alternativeName>
        <fullName evidence="10">DNA-(apurinic or apyrimidinic site) lyase</fullName>
    </alternativeName>
</protein>
<evidence type="ECO:0000259" key="11">
    <source>
        <dbReference type="SMART" id="SM00478"/>
    </source>
</evidence>
<keyword evidence="8 10" id="KW-0234">DNA repair</keyword>
<dbReference type="GO" id="GO:0046872">
    <property type="term" value="F:metal ion binding"/>
    <property type="evidence" value="ECO:0007669"/>
    <property type="project" value="UniProtKB-KW"/>
</dbReference>
<dbReference type="InterPro" id="IPR005759">
    <property type="entry name" value="Nth"/>
</dbReference>
<keyword evidence="10" id="KW-0456">Lyase</keyword>
<keyword evidence="12" id="KW-0540">Nuclease</keyword>
<dbReference type="FunFam" id="1.10.340.30:FF:000001">
    <property type="entry name" value="Endonuclease III"/>
    <property type="match status" value="1"/>
</dbReference>
<comment type="function">
    <text evidence="10">DNA repair enzyme that has both DNA N-glycosylase activity and AP-lyase activity. The DNA N-glycosylase activity releases various damaged pyrimidines from DNA by cleaving the N-glycosidic bond, leaving an AP (apurinic/apyrimidinic) site. The AP-lyase activity cleaves the phosphodiester bond 3' to the AP site by a beta-elimination, leaving a 3'-terminal unsaturated sugar and a product with a terminal 5'-phosphate.</text>
</comment>
<comment type="similarity">
    <text evidence="1 10">Belongs to the Nth/MutY family.</text>
</comment>
<evidence type="ECO:0000313" key="12">
    <source>
        <dbReference type="EMBL" id="OGI83720.1"/>
    </source>
</evidence>
<dbReference type="InterPro" id="IPR023170">
    <property type="entry name" value="HhH_base_excis_C"/>
</dbReference>
<comment type="caution">
    <text evidence="12">The sequence shown here is derived from an EMBL/GenBank/DDBJ whole genome shotgun (WGS) entry which is preliminary data.</text>
</comment>
<dbReference type="InterPro" id="IPR004036">
    <property type="entry name" value="Endonuclease-III-like_CS2"/>
</dbReference>
<dbReference type="GO" id="GO:0019104">
    <property type="term" value="F:DNA N-glycosylase activity"/>
    <property type="evidence" value="ECO:0007669"/>
    <property type="project" value="UniProtKB-UniRule"/>
</dbReference>
<name>A0A1F6WPB8_9BACT</name>
<reference evidence="12 13" key="1">
    <citation type="journal article" date="2016" name="Nat. Commun.">
        <title>Thousands of microbial genomes shed light on interconnected biogeochemical processes in an aquifer system.</title>
        <authorList>
            <person name="Anantharaman K."/>
            <person name="Brown C.T."/>
            <person name="Hug L.A."/>
            <person name="Sharon I."/>
            <person name="Castelle C.J."/>
            <person name="Probst A.J."/>
            <person name="Thomas B.C."/>
            <person name="Singh A."/>
            <person name="Wilkins M.J."/>
            <person name="Karaoz U."/>
            <person name="Brodie E.L."/>
            <person name="Williams K.H."/>
            <person name="Hubbard S.S."/>
            <person name="Banfield J.F."/>
        </authorList>
    </citation>
    <scope>NUCLEOTIDE SEQUENCE [LARGE SCALE GENOMIC DNA]</scope>
</reference>
<evidence type="ECO:0000256" key="7">
    <source>
        <dbReference type="ARBA" id="ARBA00023014"/>
    </source>
</evidence>
<feature type="domain" description="HhH-GPD" evidence="11">
    <location>
        <begin position="40"/>
        <end position="188"/>
    </location>
</feature>
<evidence type="ECO:0000256" key="3">
    <source>
        <dbReference type="ARBA" id="ARBA00022723"/>
    </source>
</evidence>
<evidence type="ECO:0000256" key="6">
    <source>
        <dbReference type="ARBA" id="ARBA00023004"/>
    </source>
</evidence>
<dbReference type="GO" id="GO:0003677">
    <property type="term" value="F:DNA binding"/>
    <property type="evidence" value="ECO:0007669"/>
    <property type="project" value="UniProtKB-UniRule"/>
</dbReference>
<sequence>MWERQQRWKKLSYALRKLFPLVKTSLNYSNELELLISVILSAQCTDKRVNEVTKKLFKKYKNLNDYVRAQKREFESDIYSTGFYRSKTKNILATARIIKERFHGRVPHTLAELIQLPGVGRKTANVVMNNAFNIVEGIAVDTHVKRFAIRFNLTDYIDPKKIEQDLMKIIPKKEWARAPYYMIQYGRTIAPARRYDTSKDPLIKIYTLAGKRFRI</sequence>
<evidence type="ECO:0000256" key="1">
    <source>
        <dbReference type="ARBA" id="ARBA00008343"/>
    </source>
</evidence>
<evidence type="ECO:0000313" key="13">
    <source>
        <dbReference type="Proteomes" id="UP000179448"/>
    </source>
</evidence>
<keyword evidence="6" id="KW-0408">Iron</keyword>
<dbReference type="PROSITE" id="PS01155">
    <property type="entry name" value="ENDONUCLEASE_III_2"/>
    <property type="match status" value="1"/>
</dbReference>
<evidence type="ECO:0000256" key="4">
    <source>
        <dbReference type="ARBA" id="ARBA00022763"/>
    </source>
</evidence>
<dbReference type="EMBL" id="MFUQ01000013">
    <property type="protein sequence ID" value="OGI83720.1"/>
    <property type="molecule type" value="Genomic_DNA"/>
</dbReference>
<dbReference type="GO" id="GO:0140078">
    <property type="term" value="F:class I DNA-(apurinic or apyrimidinic site) endonuclease activity"/>
    <property type="evidence" value="ECO:0007669"/>
    <property type="project" value="UniProtKB-EC"/>
</dbReference>
<keyword evidence="5 10" id="KW-0378">Hydrolase</keyword>
<dbReference type="Pfam" id="PF00730">
    <property type="entry name" value="HhH-GPD"/>
    <property type="match status" value="1"/>
</dbReference>
<dbReference type="STRING" id="1801766.A2997_02025"/>
<dbReference type="Gene3D" id="1.10.1670.10">
    <property type="entry name" value="Helix-hairpin-Helix base-excision DNA repair enzymes (C-terminal)"/>
    <property type="match status" value="1"/>
</dbReference>
<dbReference type="InterPro" id="IPR011257">
    <property type="entry name" value="DNA_glycosylase"/>
</dbReference>